<keyword evidence="1" id="KW-0812">Transmembrane</keyword>
<dbReference type="AlphaFoldDB" id="A0A4V2UUT7"/>
<gene>
    <name evidence="2" type="ORF">EDD58_10928</name>
</gene>
<feature type="transmembrane region" description="Helical" evidence="1">
    <location>
        <begin position="137"/>
        <end position="156"/>
    </location>
</feature>
<dbReference type="Proteomes" id="UP000294937">
    <property type="component" value="Unassembled WGS sequence"/>
</dbReference>
<keyword evidence="1" id="KW-0472">Membrane</keyword>
<comment type="caution">
    <text evidence="2">The sequence shown here is derived from an EMBL/GenBank/DDBJ whole genome shotgun (WGS) entry which is preliminary data.</text>
</comment>
<evidence type="ECO:0000313" key="2">
    <source>
        <dbReference type="EMBL" id="TCS93087.1"/>
    </source>
</evidence>
<evidence type="ECO:0000256" key="1">
    <source>
        <dbReference type="SAM" id="Phobius"/>
    </source>
</evidence>
<dbReference type="OrthoDB" id="9804829at2"/>
<dbReference type="Pfam" id="PF22564">
    <property type="entry name" value="HAAS"/>
    <property type="match status" value="1"/>
</dbReference>
<name>A0A4V2UUT7_9BACL</name>
<feature type="transmembrane region" description="Helical" evidence="1">
    <location>
        <begin position="81"/>
        <end position="103"/>
    </location>
</feature>
<keyword evidence="3" id="KW-1185">Reference proteome</keyword>
<organism evidence="2 3">
    <name type="scientific">Hazenella coriacea</name>
    <dbReference type="NCBI Taxonomy" id="1179467"/>
    <lineage>
        <taxon>Bacteria</taxon>
        <taxon>Bacillati</taxon>
        <taxon>Bacillota</taxon>
        <taxon>Bacilli</taxon>
        <taxon>Bacillales</taxon>
        <taxon>Thermoactinomycetaceae</taxon>
        <taxon>Hazenella</taxon>
    </lineage>
</organism>
<evidence type="ECO:0000313" key="3">
    <source>
        <dbReference type="Proteomes" id="UP000294937"/>
    </source>
</evidence>
<proteinExistence type="predicted"/>
<protein>
    <submittedName>
        <fullName evidence="2">Putative membrane protein</fullName>
    </submittedName>
</protein>
<keyword evidence="1" id="KW-1133">Transmembrane helix</keyword>
<dbReference type="EMBL" id="SMAG01000009">
    <property type="protein sequence ID" value="TCS93087.1"/>
    <property type="molecule type" value="Genomic_DNA"/>
</dbReference>
<accession>A0A4V2UUT7</accession>
<feature type="transmembrane region" description="Helical" evidence="1">
    <location>
        <begin position="110"/>
        <end position="131"/>
    </location>
</feature>
<dbReference type="RefSeq" id="WP_131926179.1">
    <property type="nucleotide sequence ID" value="NZ_SMAG01000009.1"/>
</dbReference>
<sequence length="183" mass="20556">MNKVEFMNALKQQLQKIPEQERAEILVDYEEHFRHGLENGRTEAEIARSLGSPKEIAKELITDYFLVQAKTKNSFPSLTRAIFASLGLGFLNLVFVLGPFIGLVGVMFSFYAVAVSLLVVPLASLASLIWVSSLPEAIFNLSVGLVCTGLGLLLWIGMNRVTRFVFHWFIRYVESNLKFIKGE</sequence>
<reference evidence="2 3" key="1">
    <citation type="submission" date="2019-03" db="EMBL/GenBank/DDBJ databases">
        <title>Genomic Encyclopedia of Type Strains, Phase IV (KMG-IV): sequencing the most valuable type-strain genomes for metagenomic binning, comparative biology and taxonomic classification.</title>
        <authorList>
            <person name="Goeker M."/>
        </authorList>
    </citation>
    <scope>NUCLEOTIDE SEQUENCE [LARGE SCALE GENOMIC DNA]</scope>
    <source>
        <strain evidence="2 3">DSM 45707</strain>
    </source>
</reference>